<dbReference type="OrthoDB" id="9814826at2"/>
<gene>
    <name evidence="2" type="ORF">EFL95_04380</name>
</gene>
<evidence type="ECO:0000313" key="2">
    <source>
        <dbReference type="EMBL" id="RNL78347.1"/>
    </source>
</evidence>
<name>A0A3N0DRT2_9ACTN</name>
<proteinExistence type="predicted"/>
<dbReference type="EMBL" id="RJSG01000002">
    <property type="protein sequence ID" value="RNL78347.1"/>
    <property type="molecule type" value="Genomic_DNA"/>
</dbReference>
<accession>A0A3N0DRT2</accession>
<dbReference type="InterPro" id="IPR017927">
    <property type="entry name" value="FAD-bd_FR_type"/>
</dbReference>
<dbReference type="PROSITE" id="PS51384">
    <property type="entry name" value="FAD_FR"/>
    <property type="match status" value="1"/>
</dbReference>
<dbReference type="InterPro" id="IPR039261">
    <property type="entry name" value="FNR_nucleotide-bd"/>
</dbReference>
<dbReference type="CDD" id="cd06193">
    <property type="entry name" value="siderophore_interacting"/>
    <property type="match status" value="1"/>
</dbReference>
<evidence type="ECO:0000259" key="1">
    <source>
        <dbReference type="PROSITE" id="PS51384"/>
    </source>
</evidence>
<dbReference type="RefSeq" id="WP_123232846.1">
    <property type="nucleotide sequence ID" value="NZ_RJSG01000002.1"/>
</dbReference>
<dbReference type="InterPro" id="IPR039374">
    <property type="entry name" value="SIP_fam"/>
</dbReference>
<comment type="caution">
    <text evidence="2">The sequence shown here is derived from an EMBL/GenBank/DDBJ whole genome shotgun (WGS) entry which is preliminary data.</text>
</comment>
<dbReference type="InterPro" id="IPR007037">
    <property type="entry name" value="SIP_rossman_dom"/>
</dbReference>
<organism evidence="2 3">
    <name type="scientific">Nocardioides marmorisolisilvae</name>
    <dbReference type="NCBI Taxonomy" id="1542737"/>
    <lineage>
        <taxon>Bacteria</taxon>
        <taxon>Bacillati</taxon>
        <taxon>Actinomycetota</taxon>
        <taxon>Actinomycetes</taxon>
        <taxon>Propionibacteriales</taxon>
        <taxon>Nocardioidaceae</taxon>
        <taxon>Nocardioides</taxon>
    </lineage>
</organism>
<sequence length="292" mass="31080">MLLARLRVAAVSRPSPSYARIELAGGDLAEFGVEGPFYDQRIKLLFPGSDGLPELSQDSWWSDFAALPEETRGSVRTYTVADTFGAGLDARLQVDFVIHPGAHGPGSDWALGASEGDELLAVLPRKGAAYGGIEFAPGGAKRVLLVGDETALPAITQILRAFPDGTDGTVFLEVPLAGDIVPLPEVAGVMVHWLPRDGRPVGDLAVAAVGEHLGFAAVEGEVEIDPDLWETPVHSSSGEPLESAAVDDRYAWIAGESSMVTRLRRHLVGELGMPRAQVAFMGYWREGVAMRG</sequence>
<keyword evidence="3" id="KW-1185">Reference proteome</keyword>
<dbReference type="Proteomes" id="UP000277094">
    <property type="component" value="Unassembled WGS sequence"/>
</dbReference>
<dbReference type="PANTHER" id="PTHR30157">
    <property type="entry name" value="FERRIC REDUCTASE, NADPH-DEPENDENT"/>
    <property type="match status" value="1"/>
</dbReference>
<feature type="domain" description="FAD-binding FR-type" evidence="1">
    <location>
        <begin position="1"/>
        <end position="136"/>
    </location>
</feature>
<dbReference type="Gene3D" id="3.40.50.80">
    <property type="entry name" value="Nucleotide-binding domain of ferredoxin-NADP reductase (FNR) module"/>
    <property type="match status" value="1"/>
</dbReference>
<reference evidence="2 3" key="1">
    <citation type="submission" date="2018-11" db="EMBL/GenBank/DDBJ databases">
        <authorList>
            <person name="Li F."/>
        </authorList>
    </citation>
    <scope>NUCLEOTIDE SEQUENCE [LARGE SCALE GENOMIC DNA]</scope>
    <source>
        <strain evidence="2 3">KIS18-7</strain>
    </source>
</reference>
<dbReference type="Pfam" id="PF04954">
    <property type="entry name" value="SIP"/>
    <property type="match status" value="1"/>
</dbReference>
<dbReference type="Pfam" id="PF08021">
    <property type="entry name" value="FAD_binding_9"/>
    <property type="match status" value="1"/>
</dbReference>
<dbReference type="InterPro" id="IPR013113">
    <property type="entry name" value="SIP_FAD-bd"/>
</dbReference>
<protein>
    <submittedName>
        <fullName evidence="2">Siderophore-interacting protein</fullName>
    </submittedName>
</protein>
<dbReference type="GO" id="GO:0016491">
    <property type="term" value="F:oxidoreductase activity"/>
    <property type="evidence" value="ECO:0007669"/>
    <property type="project" value="InterPro"/>
</dbReference>
<dbReference type="AlphaFoldDB" id="A0A3N0DRT2"/>
<evidence type="ECO:0000313" key="3">
    <source>
        <dbReference type="Proteomes" id="UP000277094"/>
    </source>
</evidence>
<dbReference type="PANTHER" id="PTHR30157:SF0">
    <property type="entry name" value="NADPH-DEPENDENT FERRIC-CHELATE REDUCTASE"/>
    <property type="match status" value="1"/>
</dbReference>
<dbReference type="Gene3D" id="2.40.30.10">
    <property type="entry name" value="Translation factors"/>
    <property type="match status" value="1"/>
</dbReference>